<dbReference type="OrthoDB" id="10402085at2759"/>
<evidence type="ECO:0000313" key="1">
    <source>
        <dbReference type="EMBL" id="EDR11103.1"/>
    </source>
</evidence>
<dbReference type="Proteomes" id="UP000001194">
    <property type="component" value="Unassembled WGS sequence"/>
</dbReference>
<dbReference type="AlphaFoldDB" id="B0D2I6"/>
<dbReference type="KEGG" id="lbc:LACBIDRAFT_315492"/>
<gene>
    <name evidence="1" type="ORF">LACBIDRAFT_315492</name>
</gene>
<dbReference type="EMBL" id="DS547096">
    <property type="protein sequence ID" value="EDR11103.1"/>
    <property type="molecule type" value="Genomic_DNA"/>
</dbReference>
<name>B0D2I6_LACBS</name>
<dbReference type="RefSeq" id="XP_001878404.1">
    <property type="nucleotide sequence ID" value="XM_001878369.1"/>
</dbReference>
<sequence>MPLSQYVVLPSFGVLISTSITLEFRRAPNRDDPVPNSDPLNDYLTVGTSMTYFLQALMLFRAALSVRPPKPLVAHLLSSCLFDFVQQDLAAAPSNGGASKKEVKLWRHLKKIFLKVKGIGGKFLTS</sequence>
<dbReference type="HOGENOM" id="CLU_162155_0_0_1"/>
<accession>B0D2I6</accession>
<proteinExistence type="predicted"/>
<organism evidence="2">
    <name type="scientific">Laccaria bicolor (strain S238N-H82 / ATCC MYA-4686)</name>
    <name type="common">Bicoloured deceiver</name>
    <name type="synonym">Laccaria laccata var. bicolor</name>
    <dbReference type="NCBI Taxonomy" id="486041"/>
    <lineage>
        <taxon>Eukaryota</taxon>
        <taxon>Fungi</taxon>
        <taxon>Dikarya</taxon>
        <taxon>Basidiomycota</taxon>
        <taxon>Agaricomycotina</taxon>
        <taxon>Agaricomycetes</taxon>
        <taxon>Agaricomycetidae</taxon>
        <taxon>Agaricales</taxon>
        <taxon>Agaricineae</taxon>
        <taxon>Hydnangiaceae</taxon>
        <taxon>Laccaria</taxon>
    </lineage>
</organism>
<dbReference type="InParanoid" id="B0D2I6"/>
<protein>
    <submittedName>
        <fullName evidence="1">Predicted protein</fullName>
    </submittedName>
</protein>
<dbReference type="GeneID" id="6074288"/>
<evidence type="ECO:0000313" key="2">
    <source>
        <dbReference type="Proteomes" id="UP000001194"/>
    </source>
</evidence>
<keyword evidence="2" id="KW-1185">Reference proteome</keyword>
<reference evidence="1 2" key="1">
    <citation type="journal article" date="2008" name="Nature">
        <title>The genome of Laccaria bicolor provides insights into mycorrhizal symbiosis.</title>
        <authorList>
            <person name="Martin F."/>
            <person name="Aerts A."/>
            <person name="Ahren D."/>
            <person name="Brun A."/>
            <person name="Danchin E.G.J."/>
            <person name="Duchaussoy F."/>
            <person name="Gibon J."/>
            <person name="Kohler A."/>
            <person name="Lindquist E."/>
            <person name="Pereda V."/>
            <person name="Salamov A."/>
            <person name="Shapiro H.J."/>
            <person name="Wuyts J."/>
            <person name="Blaudez D."/>
            <person name="Buee M."/>
            <person name="Brokstein P."/>
            <person name="Canbaeck B."/>
            <person name="Cohen D."/>
            <person name="Courty P.E."/>
            <person name="Coutinho P.M."/>
            <person name="Delaruelle C."/>
            <person name="Detter J.C."/>
            <person name="Deveau A."/>
            <person name="DiFazio S."/>
            <person name="Duplessis S."/>
            <person name="Fraissinet-Tachet L."/>
            <person name="Lucic E."/>
            <person name="Frey-Klett P."/>
            <person name="Fourrey C."/>
            <person name="Feussner I."/>
            <person name="Gay G."/>
            <person name="Grimwood J."/>
            <person name="Hoegger P.J."/>
            <person name="Jain P."/>
            <person name="Kilaru S."/>
            <person name="Labbe J."/>
            <person name="Lin Y.C."/>
            <person name="Legue V."/>
            <person name="Le Tacon F."/>
            <person name="Marmeisse R."/>
            <person name="Melayah D."/>
            <person name="Montanini B."/>
            <person name="Muratet M."/>
            <person name="Nehls U."/>
            <person name="Niculita-Hirzel H."/>
            <person name="Oudot-Le Secq M.P."/>
            <person name="Peter M."/>
            <person name="Quesneville H."/>
            <person name="Rajashekar B."/>
            <person name="Reich M."/>
            <person name="Rouhier N."/>
            <person name="Schmutz J."/>
            <person name="Yin T."/>
            <person name="Chalot M."/>
            <person name="Henrissat B."/>
            <person name="Kuees U."/>
            <person name="Lucas S."/>
            <person name="Van de Peer Y."/>
            <person name="Podila G.K."/>
            <person name="Polle A."/>
            <person name="Pukkila P.J."/>
            <person name="Richardson P.M."/>
            <person name="Rouze P."/>
            <person name="Sanders I.R."/>
            <person name="Stajich J.E."/>
            <person name="Tunlid A."/>
            <person name="Tuskan G."/>
            <person name="Grigoriev I.V."/>
        </authorList>
    </citation>
    <scope>NUCLEOTIDE SEQUENCE [LARGE SCALE GENOMIC DNA]</scope>
    <source>
        <strain evidence="2">S238N-H82 / ATCC MYA-4686</strain>
    </source>
</reference>